<dbReference type="InterPro" id="IPR009057">
    <property type="entry name" value="Homeodomain-like_sf"/>
</dbReference>
<dbReference type="EMBL" id="FMZE01000009">
    <property type="protein sequence ID" value="SDD52857.1"/>
    <property type="molecule type" value="Genomic_DNA"/>
</dbReference>
<dbReference type="KEGG" id="pmad:BAY61_19020"/>
<dbReference type="InterPro" id="IPR036388">
    <property type="entry name" value="WH-like_DNA-bd_sf"/>
</dbReference>
<dbReference type="Gene3D" id="1.10.10.10">
    <property type="entry name" value="Winged helix-like DNA-binding domain superfamily/Winged helix DNA-binding domain"/>
    <property type="match status" value="1"/>
</dbReference>
<name>A0A222VSN3_9PSEU</name>
<dbReference type="GO" id="GO:0003677">
    <property type="term" value="F:DNA binding"/>
    <property type="evidence" value="ECO:0007669"/>
    <property type="project" value="UniProtKB-KW"/>
</dbReference>
<dbReference type="SUPFAM" id="SSF53697">
    <property type="entry name" value="SIS domain"/>
    <property type="match status" value="1"/>
</dbReference>
<dbReference type="OrthoDB" id="4293777at2"/>
<dbReference type="PANTHER" id="PTHR30514">
    <property type="entry name" value="GLUCOKINASE"/>
    <property type="match status" value="1"/>
</dbReference>
<dbReference type="InterPro" id="IPR047640">
    <property type="entry name" value="RpiR-like"/>
</dbReference>
<dbReference type="InterPro" id="IPR000281">
    <property type="entry name" value="HTH_RpiR"/>
</dbReference>
<evidence type="ECO:0000313" key="2">
    <source>
        <dbReference type="Proteomes" id="UP000199494"/>
    </source>
</evidence>
<evidence type="ECO:0000313" key="1">
    <source>
        <dbReference type="EMBL" id="SDD52857.1"/>
    </source>
</evidence>
<gene>
    <name evidence="1" type="ORF">SAMN05421630_109246</name>
</gene>
<dbReference type="SUPFAM" id="SSF46689">
    <property type="entry name" value="Homeodomain-like"/>
    <property type="match status" value="1"/>
</dbReference>
<dbReference type="InterPro" id="IPR046348">
    <property type="entry name" value="SIS_dom_sf"/>
</dbReference>
<organism evidence="1 2">
    <name type="scientific">Prauserella marina</name>
    <dbReference type="NCBI Taxonomy" id="530584"/>
    <lineage>
        <taxon>Bacteria</taxon>
        <taxon>Bacillati</taxon>
        <taxon>Actinomycetota</taxon>
        <taxon>Actinomycetes</taxon>
        <taxon>Pseudonocardiales</taxon>
        <taxon>Pseudonocardiaceae</taxon>
        <taxon>Prauserella</taxon>
    </lineage>
</organism>
<dbReference type="PANTHER" id="PTHR30514:SF18">
    <property type="entry name" value="RPIR-FAMILY TRANSCRIPTIONAL REGULATOR"/>
    <property type="match status" value="1"/>
</dbReference>
<dbReference type="Pfam" id="PF01418">
    <property type="entry name" value="HTH_6"/>
    <property type="match status" value="1"/>
</dbReference>
<accession>A0A222VSN3</accession>
<dbReference type="PROSITE" id="PS51071">
    <property type="entry name" value="HTH_RPIR"/>
    <property type="match status" value="1"/>
</dbReference>
<proteinExistence type="predicted"/>
<keyword evidence="2" id="KW-1185">Reference proteome</keyword>
<dbReference type="AlphaFoldDB" id="A0A222VSN3"/>
<dbReference type="GO" id="GO:0097367">
    <property type="term" value="F:carbohydrate derivative binding"/>
    <property type="evidence" value="ECO:0007669"/>
    <property type="project" value="InterPro"/>
</dbReference>
<dbReference type="Proteomes" id="UP000199494">
    <property type="component" value="Unassembled WGS sequence"/>
</dbReference>
<keyword evidence="1" id="KW-0238">DNA-binding</keyword>
<sequence>MTSASERLLSLFEGRRLSPAQRRIAQFLLDHVAEAAFLSSVALAERAGVSQPSVTRFATALGFAGYPELRDALRPIALGAIQETEEDVRRNEFQAAVDAELGNLQALRAMLADPLPLVRLGKDLASSLPLAVMGLRVSAALARYFAFAAHRIHPDVRLITEGGSAAHEGVLHTKQAGGRWLLAFVLPRYAGEALDTLRTAKELGLRTAVITDVPLVMFGELADVLLAAGVSVRPVFDSHAAPMTLAAVILQAMADAEPGRTQRRLEEHDSISQRRGFFATG</sequence>
<dbReference type="Gene3D" id="3.40.50.10490">
    <property type="entry name" value="Glucose-6-phosphate isomerase like protein, domain 1"/>
    <property type="match status" value="1"/>
</dbReference>
<dbReference type="GO" id="GO:1901135">
    <property type="term" value="P:carbohydrate derivative metabolic process"/>
    <property type="evidence" value="ECO:0007669"/>
    <property type="project" value="InterPro"/>
</dbReference>
<dbReference type="RefSeq" id="WP_091808350.1">
    <property type="nucleotide sequence ID" value="NZ_CP016353.1"/>
</dbReference>
<dbReference type="GO" id="GO:0003700">
    <property type="term" value="F:DNA-binding transcription factor activity"/>
    <property type="evidence" value="ECO:0007669"/>
    <property type="project" value="InterPro"/>
</dbReference>
<dbReference type="STRING" id="530584.SAMN05421630_109246"/>
<reference evidence="1 2" key="1">
    <citation type="submission" date="2016-10" db="EMBL/GenBank/DDBJ databases">
        <authorList>
            <person name="de Groot N.N."/>
        </authorList>
    </citation>
    <scope>NUCLEOTIDE SEQUENCE [LARGE SCALE GENOMIC DNA]</scope>
    <source>
        <strain evidence="1 2">CGMCC 4.5506</strain>
    </source>
</reference>
<protein>
    <submittedName>
        <fullName evidence="1">DNA-binding transcriptional regulator, MurR/RpiR family, contains HTH and SIS domains</fullName>
    </submittedName>
</protein>